<dbReference type="SUPFAM" id="SSF57850">
    <property type="entry name" value="RING/U-box"/>
    <property type="match status" value="1"/>
</dbReference>
<dbReference type="OrthoDB" id="8062037at2759"/>
<protein>
    <recommendedName>
        <fullName evidence="2">RING-type E3 ubiquitin transferase</fullName>
        <ecNumber evidence="2">2.3.2.27</ecNumber>
    </recommendedName>
</protein>
<keyword evidence="5 8" id="KW-0863">Zinc-finger</keyword>
<evidence type="ECO:0000256" key="8">
    <source>
        <dbReference type="PROSITE-ProRule" id="PRU00175"/>
    </source>
</evidence>
<dbReference type="InterPro" id="IPR001841">
    <property type="entry name" value="Znf_RING"/>
</dbReference>
<evidence type="ECO:0000256" key="7">
    <source>
        <dbReference type="ARBA" id="ARBA00022833"/>
    </source>
</evidence>
<dbReference type="InterPro" id="IPR013083">
    <property type="entry name" value="Znf_RING/FYVE/PHD"/>
</dbReference>
<keyword evidence="10" id="KW-1185">Reference proteome</keyword>
<gene>
    <name evidence="11" type="primary">LOC108848923</name>
</gene>
<dbReference type="PANTHER" id="PTHR46463">
    <property type="entry name" value="ZINC FINGER, RING/FYVE/PHD-TYPE"/>
    <property type="match status" value="1"/>
</dbReference>
<accession>A0A6J0N1I9</accession>
<evidence type="ECO:0000313" key="11">
    <source>
        <dbReference type="RefSeq" id="XP_018477891.2"/>
    </source>
</evidence>
<evidence type="ECO:0000313" key="10">
    <source>
        <dbReference type="Proteomes" id="UP000504610"/>
    </source>
</evidence>
<evidence type="ECO:0000256" key="2">
    <source>
        <dbReference type="ARBA" id="ARBA00012483"/>
    </source>
</evidence>
<name>A0A6J0N1I9_RAPSA</name>
<dbReference type="Proteomes" id="UP000504610">
    <property type="component" value="Chromosome 4"/>
</dbReference>
<dbReference type="GeneID" id="108848923"/>
<dbReference type="Pfam" id="PF13639">
    <property type="entry name" value="zf-RING_2"/>
    <property type="match status" value="1"/>
</dbReference>
<dbReference type="EC" id="2.3.2.27" evidence="2"/>
<keyword evidence="3" id="KW-0808">Transferase</keyword>
<evidence type="ECO:0000256" key="5">
    <source>
        <dbReference type="ARBA" id="ARBA00022771"/>
    </source>
</evidence>
<evidence type="ECO:0000256" key="6">
    <source>
        <dbReference type="ARBA" id="ARBA00022786"/>
    </source>
</evidence>
<reference evidence="10" key="1">
    <citation type="journal article" date="2019" name="Database">
        <title>The radish genome database (RadishGD): an integrated information resource for radish genomics.</title>
        <authorList>
            <person name="Yu H.J."/>
            <person name="Baek S."/>
            <person name="Lee Y.J."/>
            <person name="Cho A."/>
            <person name="Mun J.H."/>
        </authorList>
    </citation>
    <scope>NUCLEOTIDE SEQUENCE [LARGE SCALE GENOMIC DNA]</scope>
    <source>
        <strain evidence="10">cv. WK10039</strain>
    </source>
</reference>
<evidence type="ECO:0000256" key="3">
    <source>
        <dbReference type="ARBA" id="ARBA00022679"/>
    </source>
</evidence>
<dbReference type="RefSeq" id="XP_018477891.2">
    <property type="nucleotide sequence ID" value="XM_018622389.2"/>
</dbReference>
<dbReference type="GO" id="GO:0061630">
    <property type="term" value="F:ubiquitin protein ligase activity"/>
    <property type="evidence" value="ECO:0007669"/>
    <property type="project" value="UniProtKB-EC"/>
</dbReference>
<dbReference type="KEGG" id="rsz:108848923"/>
<sequence length="162" mass="17962">MGCCCCCFPILPESSRSIDEHVPLSHASSSSVVLPTGSVNTNLASNIYTAALQPPLPVSFSPRNPSKLPTITQSNSSQEAKHILPEKQTWPVAVGDQIDINLKKKDQETIDECPICLEEYETENPRLLTKCRHDFHLACILEWMERSEACPVCDQELVLPES</sequence>
<feature type="domain" description="RING-type" evidence="9">
    <location>
        <begin position="113"/>
        <end position="154"/>
    </location>
</feature>
<keyword evidence="7" id="KW-0862">Zinc</keyword>
<dbReference type="PANTHER" id="PTHR46463:SF12">
    <property type="entry name" value="RING-TYPE DOMAIN-CONTAINING PROTEIN"/>
    <property type="match status" value="1"/>
</dbReference>
<keyword evidence="6" id="KW-0833">Ubl conjugation pathway</keyword>
<dbReference type="PROSITE" id="PS50089">
    <property type="entry name" value="ZF_RING_2"/>
    <property type="match status" value="1"/>
</dbReference>
<dbReference type="GO" id="GO:0005829">
    <property type="term" value="C:cytosol"/>
    <property type="evidence" value="ECO:0007669"/>
    <property type="project" value="TreeGrafter"/>
</dbReference>
<dbReference type="Gene3D" id="3.30.40.10">
    <property type="entry name" value="Zinc/RING finger domain, C3HC4 (zinc finger)"/>
    <property type="match status" value="1"/>
</dbReference>
<comment type="catalytic activity">
    <reaction evidence="1">
        <text>S-ubiquitinyl-[E2 ubiquitin-conjugating enzyme]-L-cysteine + [acceptor protein]-L-lysine = [E2 ubiquitin-conjugating enzyme]-L-cysteine + N(6)-ubiquitinyl-[acceptor protein]-L-lysine.</text>
        <dbReference type="EC" id="2.3.2.27"/>
    </reaction>
</comment>
<evidence type="ECO:0000256" key="4">
    <source>
        <dbReference type="ARBA" id="ARBA00022723"/>
    </source>
</evidence>
<dbReference type="SMART" id="SM00184">
    <property type="entry name" value="RING"/>
    <property type="match status" value="1"/>
</dbReference>
<dbReference type="GO" id="GO:0008270">
    <property type="term" value="F:zinc ion binding"/>
    <property type="evidence" value="ECO:0007669"/>
    <property type="project" value="UniProtKB-KW"/>
</dbReference>
<evidence type="ECO:0000259" key="9">
    <source>
        <dbReference type="PROSITE" id="PS50089"/>
    </source>
</evidence>
<proteinExistence type="predicted"/>
<reference evidence="11" key="2">
    <citation type="submission" date="2025-08" db="UniProtKB">
        <authorList>
            <consortium name="RefSeq"/>
        </authorList>
    </citation>
    <scope>IDENTIFICATION</scope>
    <source>
        <tissue evidence="11">Leaf</tissue>
    </source>
</reference>
<organism evidence="10 11">
    <name type="scientific">Raphanus sativus</name>
    <name type="common">Radish</name>
    <name type="synonym">Raphanus raphanistrum var. sativus</name>
    <dbReference type="NCBI Taxonomy" id="3726"/>
    <lineage>
        <taxon>Eukaryota</taxon>
        <taxon>Viridiplantae</taxon>
        <taxon>Streptophyta</taxon>
        <taxon>Embryophyta</taxon>
        <taxon>Tracheophyta</taxon>
        <taxon>Spermatophyta</taxon>
        <taxon>Magnoliopsida</taxon>
        <taxon>eudicotyledons</taxon>
        <taxon>Gunneridae</taxon>
        <taxon>Pentapetalae</taxon>
        <taxon>rosids</taxon>
        <taxon>malvids</taxon>
        <taxon>Brassicales</taxon>
        <taxon>Brassicaceae</taxon>
        <taxon>Brassiceae</taxon>
        <taxon>Raphanus</taxon>
    </lineage>
</organism>
<evidence type="ECO:0000256" key="1">
    <source>
        <dbReference type="ARBA" id="ARBA00000900"/>
    </source>
</evidence>
<keyword evidence="4" id="KW-0479">Metal-binding</keyword>
<dbReference type="AlphaFoldDB" id="A0A6J0N1I9"/>